<evidence type="ECO:0000256" key="4">
    <source>
        <dbReference type="ARBA" id="ARBA00035171"/>
    </source>
</evidence>
<dbReference type="GO" id="GO:0006412">
    <property type="term" value="P:translation"/>
    <property type="evidence" value="ECO:0007669"/>
    <property type="project" value="UniProtKB-UniRule"/>
</dbReference>
<dbReference type="SUPFAM" id="SSF50104">
    <property type="entry name" value="Translation proteins SH3-like domain"/>
    <property type="match status" value="1"/>
</dbReference>
<proteinExistence type="inferred from homology"/>
<evidence type="ECO:0000313" key="7">
    <source>
        <dbReference type="EMBL" id="SME89531.1"/>
    </source>
</evidence>
<dbReference type="PANTHER" id="PTHR15680:SF9">
    <property type="entry name" value="LARGE RIBOSOMAL SUBUNIT PROTEIN BL19M"/>
    <property type="match status" value="1"/>
</dbReference>
<dbReference type="PRINTS" id="PR00061">
    <property type="entry name" value="RIBOSOMALL19"/>
</dbReference>
<dbReference type="PANTHER" id="PTHR15680">
    <property type="entry name" value="RIBOSOMAL PROTEIN L19"/>
    <property type="match status" value="1"/>
</dbReference>
<comment type="function">
    <text evidence="5 6">This protein is located at the 30S-50S ribosomal subunit interface and may play a role in the structure and function of the aminoacyl-tRNA binding site.</text>
</comment>
<organism evidence="7 8">
    <name type="scientific">Pseudobacteriovorax antillogorgiicola</name>
    <dbReference type="NCBI Taxonomy" id="1513793"/>
    <lineage>
        <taxon>Bacteria</taxon>
        <taxon>Pseudomonadati</taxon>
        <taxon>Bdellovibrionota</taxon>
        <taxon>Oligoflexia</taxon>
        <taxon>Oligoflexales</taxon>
        <taxon>Pseudobacteriovoracaceae</taxon>
        <taxon>Pseudobacteriovorax</taxon>
    </lineage>
</organism>
<evidence type="ECO:0000256" key="2">
    <source>
        <dbReference type="ARBA" id="ARBA00022980"/>
    </source>
</evidence>
<name>A0A1Y6B891_9BACT</name>
<evidence type="ECO:0000256" key="6">
    <source>
        <dbReference type="RuleBase" id="RU000559"/>
    </source>
</evidence>
<accession>A0A1Y6B891</accession>
<dbReference type="InterPro" id="IPR001857">
    <property type="entry name" value="Ribosomal_bL19"/>
</dbReference>
<dbReference type="OrthoDB" id="5294562at2"/>
<dbReference type="InterPro" id="IPR038657">
    <property type="entry name" value="Ribosomal_bL19_sf"/>
</dbReference>
<evidence type="ECO:0000256" key="3">
    <source>
        <dbReference type="ARBA" id="ARBA00023274"/>
    </source>
</evidence>
<comment type="similarity">
    <text evidence="1 5 6">Belongs to the bacterial ribosomal protein bL19 family.</text>
</comment>
<dbReference type="EMBL" id="FWZT01000001">
    <property type="protein sequence ID" value="SME89531.1"/>
    <property type="molecule type" value="Genomic_DNA"/>
</dbReference>
<keyword evidence="8" id="KW-1185">Reference proteome</keyword>
<reference evidence="8" key="1">
    <citation type="submission" date="2017-04" db="EMBL/GenBank/DDBJ databases">
        <authorList>
            <person name="Varghese N."/>
            <person name="Submissions S."/>
        </authorList>
    </citation>
    <scope>NUCLEOTIDE SEQUENCE [LARGE SCALE GENOMIC DNA]</scope>
    <source>
        <strain evidence="8">RKEM611</strain>
    </source>
</reference>
<evidence type="ECO:0000256" key="1">
    <source>
        <dbReference type="ARBA" id="ARBA00005781"/>
    </source>
</evidence>
<dbReference type="GO" id="GO:0022625">
    <property type="term" value="C:cytosolic large ribosomal subunit"/>
    <property type="evidence" value="ECO:0007669"/>
    <property type="project" value="TreeGrafter"/>
</dbReference>
<dbReference type="HAMAP" id="MF_00402">
    <property type="entry name" value="Ribosomal_bL19"/>
    <property type="match status" value="1"/>
</dbReference>
<evidence type="ECO:0000313" key="8">
    <source>
        <dbReference type="Proteomes" id="UP000192907"/>
    </source>
</evidence>
<dbReference type="AlphaFoldDB" id="A0A1Y6B891"/>
<dbReference type="PIRSF" id="PIRSF002191">
    <property type="entry name" value="Ribosomal_L19"/>
    <property type="match status" value="1"/>
</dbReference>
<dbReference type="STRING" id="1513793.SAMN06296036_101270"/>
<dbReference type="Pfam" id="PF01245">
    <property type="entry name" value="Ribosomal_L19"/>
    <property type="match status" value="1"/>
</dbReference>
<protein>
    <recommendedName>
        <fullName evidence="4 5">Large ribosomal subunit protein bL19</fullName>
    </recommendedName>
</protein>
<keyword evidence="2 5" id="KW-0689">Ribosomal protein</keyword>
<dbReference type="RefSeq" id="WP_132314607.1">
    <property type="nucleotide sequence ID" value="NZ_FWZT01000001.1"/>
</dbReference>
<dbReference type="GO" id="GO:0003735">
    <property type="term" value="F:structural constituent of ribosome"/>
    <property type="evidence" value="ECO:0007669"/>
    <property type="project" value="InterPro"/>
</dbReference>
<dbReference type="InterPro" id="IPR008991">
    <property type="entry name" value="Translation_prot_SH3-like_sf"/>
</dbReference>
<keyword evidence="3 5" id="KW-0687">Ribonucleoprotein</keyword>
<dbReference type="Proteomes" id="UP000192907">
    <property type="component" value="Unassembled WGS sequence"/>
</dbReference>
<dbReference type="NCBIfam" id="TIGR01024">
    <property type="entry name" value="rplS_bact"/>
    <property type="match status" value="1"/>
</dbReference>
<gene>
    <name evidence="5" type="primary">rplS</name>
    <name evidence="7" type="ORF">SAMN06296036_101270</name>
</gene>
<evidence type="ECO:0000256" key="5">
    <source>
        <dbReference type="HAMAP-Rule" id="MF_00402"/>
    </source>
</evidence>
<sequence>MKNSIISAFEKKKFDNEPNLPTFRSGDTIKVHYKIKEGSSDKFRVQAFEGVVIRYKKGGVESSFTVRKIGANGVGVERVFPVYSPNIDKIEVLASGIVRRSRLFYLRNLSGKAARIKSRYIPRGK</sequence>
<dbReference type="Gene3D" id="2.30.30.790">
    <property type="match status" value="1"/>
</dbReference>